<dbReference type="Gene3D" id="3.50.70.10">
    <property type="match status" value="1"/>
</dbReference>
<gene>
    <name evidence="3" type="ORF">GIB67_004429</name>
</gene>
<keyword evidence="4" id="KW-1185">Reference proteome</keyword>
<feature type="domain" description="Chalcone isomerase" evidence="2">
    <location>
        <begin position="76"/>
        <end position="246"/>
    </location>
</feature>
<dbReference type="EMBL" id="JACGCM010001275">
    <property type="protein sequence ID" value="KAF6157491.1"/>
    <property type="molecule type" value="Genomic_DNA"/>
</dbReference>
<accession>A0A7J7MRF3</accession>
<dbReference type="GO" id="GO:0006631">
    <property type="term" value="P:fatty acid metabolic process"/>
    <property type="evidence" value="ECO:0007669"/>
    <property type="project" value="TreeGrafter"/>
</dbReference>
<organism evidence="3 4">
    <name type="scientific">Kingdonia uniflora</name>
    <dbReference type="NCBI Taxonomy" id="39325"/>
    <lineage>
        <taxon>Eukaryota</taxon>
        <taxon>Viridiplantae</taxon>
        <taxon>Streptophyta</taxon>
        <taxon>Embryophyta</taxon>
        <taxon>Tracheophyta</taxon>
        <taxon>Spermatophyta</taxon>
        <taxon>Magnoliopsida</taxon>
        <taxon>Ranunculales</taxon>
        <taxon>Circaeasteraceae</taxon>
        <taxon>Kingdonia</taxon>
    </lineage>
</organism>
<dbReference type="InterPro" id="IPR044228">
    <property type="entry name" value="FAP1"/>
</dbReference>
<name>A0A7J7MRF3_9MAGN</name>
<protein>
    <recommendedName>
        <fullName evidence="2">Chalcone isomerase domain-containing protein</fullName>
    </recommendedName>
</protein>
<dbReference type="OrthoDB" id="18193at2759"/>
<dbReference type="Gene3D" id="1.10.890.20">
    <property type="match status" value="1"/>
</dbReference>
<dbReference type="Proteomes" id="UP000541444">
    <property type="component" value="Unassembled WGS sequence"/>
</dbReference>
<dbReference type="GO" id="GO:0005504">
    <property type="term" value="F:fatty acid binding"/>
    <property type="evidence" value="ECO:0007669"/>
    <property type="project" value="TreeGrafter"/>
</dbReference>
<evidence type="ECO:0000313" key="4">
    <source>
        <dbReference type="Proteomes" id="UP000541444"/>
    </source>
</evidence>
<evidence type="ECO:0000256" key="1">
    <source>
        <dbReference type="ARBA" id="ARBA00007166"/>
    </source>
</evidence>
<evidence type="ECO:0000313" key="3">
    <source>
        <dbReference type="EMBL" id="KAF6157491.1"/>
    </source>
</evidence>
<reference evidence="3 4" key="1">
    <citation type="journal article" date="2020" name="IScience">
        <title>Genome Sequencing of the Endangered Kingdonia uniflora (Circaeasteraceae, Ranunculales) Reveals Potential Mechanisms of Evolutionary Specialization.</title>
        <authorList>
            <person name="Sun Y."/>
            <person name="Deng T."/>
            <person name="Zhang A."/>
            <person name="Moore M.J."/>
            <person name="Landis J.B."/>
            <person name="Lin N."/>
            <person name="Zhang H."/>
            <person name="Zhang X."/>
            <person name="Huang J."/>
            <person name="Zhang X."/>
            <person name="Sun H."/>
            <person name="Wang H."/>
        </authorList>
    </citation>
    <scope>NUCLEOTIDE SEQUENCE [LARGE SCALE GENOMIC DNA]</scope>
    <source>
        <strain evidence="3">TB1705</strain>
        <tissue evidence="3">Leaf</tissue>
    </source>
</reference>
<dbReference type="GO" id="GO:0009570">
    <property type="term" value="C:chloroplast stroma"/>
    <property type="evidence" value="ECO:0007669"/>
    <property type="project" value="TreeGrafter"/>
</dbReference>
<dbReference type="GO" id="GO:0016872">
    <property type="term" value="F:intramolecular lyase activity"/>
    <property type="evidence" value="ECO:0007669"/>
    <property type="project" value="InterPro"/>
</dbReference>
<comment type="caution">
    <text evidence="3">The sequence shown here is derived from an EMBL/GenBank/DDBJ whole genome shotgun (WGS) entry which is preliminary data.</text>
</comment>
<dbReference type="InterPro" id="IPR016087">
    <property type="entry name" value="Chalcone_isomerase"/>
</dbReference>
<evidence type="ECO:0000259" key="2">
    <source>
        <dbReference type="Pfam" id="PF16035"/>
    </source>
</evidence>
<dbReference type="SUPFAM" id="SSF54626">
    <property type="entry name" value="Chalcone isomerase"/>
    <property type="match status" value="1"/>
</dbReference>
<dbReference type="InterPro" id="IPR016089">
    <property type="entry name" value="Chalcone_isomerase_bundle_sf"/>
</dbReference>
<dbReference type="InterPro" id="IPR036298">
    <property type="entry name" value="Chalcone_isomerase_sf"/>
</dbReference>
<dbReference type="AlphaFoldDB" id="A0A7J7MRF3"/>
<comment type="similarity">
    <text evidence="1">Belongs to the chalcone isomerase family.</text>
</comment>
<dbReference type="InterPro" id="IPR016088">
    <property type="entry name" value="Chalcone_isomerase_3-sand"/>
</dbReference>
<dbReference type="PANTHER" id="PTHR47589:SF4">
    <property type="entry name" value="FATTY-ACID-BINDING PROTEIN 1-LIKE"/>
    <property type="match status" value="1"/>
</dbReference>
<proteinExistence type="inferred from homology"/>
<dbReference type="Pfam" id="PF16035">
    <property type="entry name" value="Chalcone_2"/>
    <property type="match status" value="1"/>
</dbReference>
<dbReference type="PANTHER" id="PTHR47589">
    <property type="entry name" value="FATTY-ACID-BINDING PROTEIN 1"/>
    <property type="match status" value="1"/>
</dbReference>
<sequence length="255" mass="28229">MAALVEEITKTTQVLDIGNKSNVHVQKEEMAVVEKKLKLAVEQSSSTLEEKPIKKEVAVEVEPKTGVSFPVELSDKMKLYGVGIRKRSFFGIGLKIYGYGIYADTKALKELVRSKVVKAPAKATKEIYQAAIDSDVEMTLRMVVIYGGLTMGLVRKNFDDTLGTFIRKYNGGQNDDTALKKIMGEEADKIKLTAGSVIEFTKLPGYILQTKVMDEAVGKVESELVCRAFFDMYLGDDAFDNNAKEKFGMSLISLI</sequence>